<dbReference type="Gene3D" id="3.10.620.30">
    <property type="match status" value="1"/>
</dbReference>
<feature type="signal peptide" evidence="1">
    <location>
        <begin position="1"/>
        <end position="37"/>
    </location>
</feature>
<reference evidence="4" key="1">
    <citation type="submission" date="2006-12" db="EMBL/GenBank/DDBJ databases">
        <title>Complete sequence of chromosome 1 of Verminephrobacter eiseniae EF01-2.</title>
        <authorList>
            <person name="Copeland A."/>
            <person name="Lucas S."/>
            <person name="Lapidus A."/>
            <person name="Barry K."/>
            <person name="Detter J.C."/>
            <person name="Glavina del Rio T."/>
            <person name="Dalin E."/>
            <person name="Tice H."/>
            <person name="Pitluck S."/>
            <person name="Chertkov O."/>
            <person name="Brettin T."/>
            <person name="Bruce D."/>
            <person name="Han C."/>
            <person name="Tapia R."/>
            <person name="Gilna P."/>
            <person name="Schmutz J."/>
            <person name="Larimer F."/>
            <person name="Land M."/>
            <person name="Hauser L."/>
            <person name="Kyrpides N."/>
            <person name="Kim E."/>
            <person name="Stahl D."/>
            <person name="Richardson P."/>
        </authorList>
    </citation>
    <scope>NUCLEOTIDE SEQUENCE [LARGE SCALE GENOMIC DNA]</scope>
    <source>
        <strain evidence="4">EF01-2</strain>
    </source>
</reference>
<feature type="chain" id="PRO_5002639728" evidence="1">
    <location>
        <begin position="38"/>
        <end position="971"/>
    </location>
</feature>
<feature type="domain" description="Transglutaminase-like" evidence="2">
    <location>
        <begin position="298"/>
        <end position="454"/>
    </location>
</feature>
<proteinExistence type="predicted"/>
<keyword evidence="4" id="KW-1185">Reference proteome</keyword>
<gene>
    <name evidence="3" type="ordered locus">Veis_0459</name>
</gene>
<dbReference type="Proteomes" id="UP000000374">
    <property type="component" value="Chromosome"/>
</dbReference>
<dbReference type="OrthoDB" id="5438043at2"/>
<dbReference type="Pfam" id="PF01841">
    <property type="entry name" value="Transglut_core"/>
    <property type="match status" value="1"/>
</dbReference>
<dbReference type="STRING" id="391735.Veis_0459"/>
<evidence type="ECO:0000259" key="2">
    <source>
        <dbReference type="Pfam" id="PF01841"/>
    </source>
</evidence>
<dbReference type="EMBL" id="CP000542">
    <property type="protein sequence ID" value="ABM56244.1"/>
    <property type="molecule type" value="Genomic_DNA"/>
</dbReference>
<evidence type="ECO:0000256" key="1">
    <source>
        <dbReference type="SAM" id="SignalP"/>
    </source>
</evidence>
<dbReference type="InterPro" id="IPR002931">
    <property type="entry name" value="Transglutaminase-like"/>
</dbReference>
<keyword evidence="1" id="KW-0732">Signal</keyword>
<dbReference type="SUPFAM" id="SSF54001">
    <property type="entry name" value="Cysteine proteinases"/>
    <property type="match status" value="1"/>
</dbReference>
<dbReference type="eggNOG" id="COG1305">
    <property type="taxonomic scope" value="Bacteria"/>
</dbReference>
<organism evidence="3 4">
    <name type="scientific">Verminephrobacter eiseniae (strain EF01-2)</name>
    <dbReference type="NCBI Taxonomy" id="391735"/>
    <lineage>
        <taxon>Bacteria</taxon>
        <taxon>Pseudomonadati</taxon>
        <taxon>Pseudomonadota</taxon>
        <taxon>Betaproteobacteria</taxon>
        <taxon>Burkholderiales</taxon>
        <taxon>Comamonadaceae</taxon>
        <taxon>Verminephrobacter</taxon>
    </lineage>
</organism>
<name>A1WF37_VEREI</name>
<evidence type="ECO:0000313" key="4">
    <source>
        <dbReference type="Proteomes" id="UP000000374"/>
    </source>
</evidence>
<dbReference type="KEGG" id="vei:Veis_0459"/>
<evidence type="ECO:0000313" key="3">
    <source>
        <dbReference type="EMBL" id="ABM56244.1"/>
    </source>
</evidence>
<protein>
    <submittedName>
        <fullName evidence="3">Transglutaminase domain protein</fullName>
    </submittedName>
</protein>
<dbReference type="HOGENOM" id="CLU_305420_0_0_4"/>
<sequence>MHSHNTLTPWHPWLRPIARLSIGALLCHALLPLSALAQHGAAPISPTDQAQIQRLAQWQQRIEQAKITRARAAQPMGSRVSERTSRNLSRVHELLKGIKARTERAPAGMKDLGSTMAAKTAKAAPTTGQADPAELEQIGALLGAIDADTDTVLADFAAQRQALQTQQVSAEILARHDQTQGELKQRANELRGIIGQWRQARSAAVLGALYAYFERYPAARVDNPVDPAKLPWSNPPPNQRLPAESRAAWWRNLHPGQAVKLAQAGGGSTGIEFRIPPEPGLAPRPEDLAETPEVTLTPDIRAKALELKNNPVVIHNWVRNHIEWVPTWGAIQSAQDTLDKRRGNAVDIASLQIALLRAAGIPARYQWGTVDMPAAQAMNWVGNASNPRAALQLMNRGGIAARALVQGGTIQSIRFEHVWVQAYVNWSPGRGHHNASATQHVNPNGPLNAWVALDASVKQYRYAAGMDLQTAVPLHAQALLDAAQTGATIDEQQGWVQNLNQAAARSHLEQYQNRLKTYIDSQKPDASVADVIGKKIIAQTVHSVLAGVTPLAIVQTGQQAAAVPDSLQHKFSYTLSDRWGNELLSYRQATSRLAGKRLTLSYEPADQATSDLIASYLPKPHADGSPIQPSELPGSLPGYLIRLKPRITLDGQVVAQGGSAVTMGTDLQGQGGFTRLDDPTQWDLTPDASHTAGQVTAIGISAGGVSTAQLERLKARLEQTRNQLQANDTTRLTGEQISGQLLAATIWSWFAAAESHSRLSQNPAEIVENPGLSYGLLHTVAEPVLSWGVVRKVTFPGVNLDIGHIRNITWTKDNDPAKWIVYNRLRGQHMSALEHAIPERFFNDPATCNLQETTTPTAGLPACPQGISAVRALGIAATQGQRIYTITQRVYNDNPGIVNNELSAHSYETKSRIQQALDAGYEVTIHERPITQSGWTGAGFVTIDPNTGAGSYTIEGGGNGGFWGSINANGH</sequence>
<dbReference type="GeneID" id="76459170"/>
<accession>A1WF37</accession>
<dbReference type="InterPro" id="IPR038765">
    <property type="entry name" value="Papain-like_cys_pep_sf"/>
</dbReference>
<dbReference type="RefSeq" id="WP_011808261.1">
    <property type="nucleotide sequence ID" value="NC_008786.1"/>
</dbReference>
<dbReference type="AlphaFoldDB" id="A1WF37"/>